<name>A0ACB7XNF0_9ERIC</name>
<accession>A0ACB7XNF0</accession>
<dbReference type="EMBL" id="CM037151">
    <property type="protein sequence ID" value="KAH7842471.1"/>
    <property type="molecule type" value="Genomic_DNA"/>
</dbReference>
<dbReference type="Proteomes" id="UP000828048">
    <property type="component" value="Chromosome 1"/>
</dbReference>
<sequence length="92" mass="10225">MLFLEAEFEGVLDDFGDFTPYLDLYELIPPIDGSDESCSQLILMIHKIEAVGGNSGQLAEMSGGGQRATLMKEFCLWRSSVEVFLQMLGRES</sequence>
<gene>
    <name evidence="1" type="ORF">Vadar_005641</name>
</gene>
<proteinExistence type="predicted"/>
<reference evidence="1 2" key="1">
    <citation type="journal article" date="2021" name="Hortic Res">
        <title>High-quality reference genome and annotation aids understanding of berry development for evergreen blueberry (Vaccinium darrowii).</title>
        <authorList>
            <person name="Yu J."/>
            <person name="Hulse-Kemp A.M."/>
            <person name="Babiker E."/>
            <person name="Staton M."/>
        </authorList>
    </citation>
    <scope>NUCLEOTIDE SEQUENCE [LARGE SCALE GENOMIC DNA]</scope>
    <source>
        <strain evidence="2">cv. NJ 8807/NJ 8810</strain>
        <tissue evidence="1">Young leaf</tissue>
    </source>
</reference>
<evidence type="ECO:0000313" key="1">
    <source>
        <dbReference type="EMBL" id="KAH7842471.1"/>
    </source>
</evidence>
<organism evidence="1 2">
    <name type="scientific">Vaccinium darrowii</name>
    <dbReference type="NCBI Taxonomy" id="229202"/>
    <lineage>
        <taxon>Eukaryota</taxon>
        <taxon>Viridiplantae</taxon>
        <taxon>Streptophyta</taxon>
        <taxon>Embryophyta</taxon>
        <taxon>Tracheophyta</taxon>
        <taxon>Spermatophyta</taxon>
        <taxon>Magnoliopsida</taxon>
        <taxon>eudicotyledons</taxon>
        <taxon>Gunneridae</taxon>
        <taxon>Pentapetalae</taxon>
        <taxon>asterids</taxon>
        <taxon>Ericales</taxon>
        <taxon>Ericaceae</taxon>
        <taxon>Vaccinioideae</taxon>
        <taxon>Vaccinieae</taxon>
        <taxon>Vaccinium</taxon>
    </lineage>
</organism>
<protein>
    <submittedName>
        <fullName evidence="1">Uncharacterized protein</fullName>
    </submittedName>
</protein>
<keyword evidence="2" id="KW-1185">Reference proteome</keyword>
<comment type="caution">
    <text evidence="1">The sequence shown here is derived from an EMBL/GenBank/DDBJ whole genome shotgun (WGS) entry which is preliminary data.</text>
</comment>
<evidence type="ECO:0000313" key="2">
    <source>
        <dbReference type="Proteomes" id="UP000828048"/>
    </source>
</evidence>